<evidence type="ECO:0000256" key="1">
    <source>
        <dbReference type="SAM" id="Phobius"/>
    </source>
</evidence>
<keyword evidence="3" id="KW-1185">Reference proteome</keyword>
<name>A0ABV9U6I5_9ACTN</name>
<evidence type="ECO:0000313" key="2">
    <source>
        <dbReference type="EMBL" id="MFC4911414.1"/>
    </source>
</evidence>
<dbReference type="RefSeq" id="WP_378260297.1">
    <property type="nucleotide sequence ID" value="NZ_JBHSIT010000009.1"/>
</dbReference>
<feature type="transmembrane region" description="Helical" evidence="1">
    <location>
        <begin position="68"/>
        <end position="88"/>
    </location>
</feature>
<dbReference type="EMBL" id="JBHSIT010000009">
    <property type="protein sequence ID" value="MFC4911414.1"/>
    <property type="molecule type" value="Genomic_DNA"/>
</dbReference>
<sequence>MNLDFSAEPTFSWYVVMLAVSGIGTLLATVFVRGTRPRDRVLGGIIALAMVGYAFYLTFIFSGGTYHIFFYVFILPILFIVQAMKAAVAGRRSGG</sequence>
<keyword evidence="1" id="KW-1133">Transmembrane helix</keyword>
<organism evidence="2 3">
    <name type="scientific">Actinomadura gamaensis</name>
    <dbReference type="NCBI Taxonomy" id="1763541"/>
    <lineage>
        <taxon>Bacteria</taxon>
        <taxon>Bacillati</taxon>
        <taxon>Actinomycetota</taxon>
        <taxon>Actinomycetes</taxon>
        <taxon>Streptosporangiales</taxon>
        <taxon>Thermomonosporaceae</taxon>
        <taxon>Actinomadura</taxon>
    </lineage>
</organism>
<reference evidence="3" key="1">
    <citation type="journal article" date="2019" name="Int. J. Syst. Evol. Microbiol.">
        <title>The Global Catalogue of Microorganisms (GCM) 10K type strain sequencing project: providing services to taxonomists for standard genome sequencing and annotation.</title>
        <authorList>
            <consortium name="The Broad Institute Genomics Platform"/>
            <consortium name="The Broad Institute Genome Sequencing Center for Infectious Disease"/>
            <person name="Wu L."/>
            <person name="Ma J."/>
        </authorList>
    </citation>
    <scope>NUCLEOTIDE SEQUENCE [LARGE SCALE GENOMIC DNA]</scope>
    <source>
        <strain evidence="3">KLKA75</strain>
    </source>
</reference>
<dbReference type="Proteomes" id="UP001595872">
    <property type="component" value="Unassembled WGS sequence"/>
</dbReference>
<feature type="transmembrane region" description="Helical" evidence="1">
    <location>
        <begin position="12"/>
        <end position="32"/>
    </location>
</feature>
<comment type="caution">
    <text evidence="2">The sequence shown here is derived from an EMBL/GenBank/DDBJ whole genome shotgun (WGS) entry which is preliminary data.</text>
</comment>
<feature type="transmembrane region" description="Helical" evidence="1">
    <location>
        <begin position="41"/>
        <end position="62"/>
    </location>
</feature>
<proteinExistence type="predicted"/>
<accession>A0ABV9U6I5</accession>
<keyword evidence="1" id="KW-0812">Transmembrane</keyword>
<protein>
    <submittedName>
        <fullName evidence="2">Uncharacterized protein</fullName>
    </submittedName>
</protein>
<gene>
    <name evidence="2" type="ORF">ACFPCY_29190</name>
</gene>
<keyword evidence="1" id="KW-0472">Membrane</keyword>
<evidence type="ECO:0000313" key="3">
    <source>
        <dbReference type="Proteomes" id="UP001595872"/>
    </source>
</evidence>